<organism evidence="3 4">
    <name type="scientific">Pyricularia oryzae (strain 70-15 / ATCC MYA-4617 / FGSC 8958)</name>
    <name type="common">Rice blast fungus</name>
    <name type="synonym">Magnaporthe oryzae</name>
    <dbReference type="NCBI Taxonomy" id="242507"/>
    <lineage>
        <taxon>Eukaryota</taxon>
        <taxon>Fungi</taxon>
        <taxon>Dikarya</taxon>
        <taxon>Ascomycota</taxon>
        <taxon>Pezizomycotina</taxon>
        <taxon>Sordariomycetes</taxon>
        <taxon>Sordariomycetidae</taxon>
        <taxon>Magnaporthales</taxon>
        <taxon>Pyriculariaceae</taxon>
        <taxon>Pyricularia</taxon>
    </lineage>
</organism>
<dbReference type="InterPro" id="IPR045634">
    <property type="entry name" value="DUF6413"/>
</dbReference>
<protein>
    <submittedName>
        <fullName evidence="3">Uncharacterized protein</fullName>
    </submittedName>
</protein>
<gene>
    <name evidence="3" type="ORF">MGG_16545</name>
    <name evidence="2" type="ORF">MGG_17587</name>
</gene>
<reference evidence="3" key="2">
    <citation type="submission" date="2011-05" db="EMBL/GenBank/DDBJ databases">
        <title>The Genome Sequence of Magnaporthe oryzae 70-15.</title>
        <authorList>
            <person name="Ma L.-J."/>
            <person name="Dean R.A."/>
            <person name="Gowda M."/>
            <person name="Nunes C."/>
            <person name="Young S.K."/>
            <person name="Zeng Q."/>
            <person name="Gargeya S."/>
            <person name="Fitzgerald M."/>
            <person name="Haas B."/>
            <person name="Abouelleil A."/>
            <person name="Alvarado L."/>
            <person name="Arachchi H.M."/>
            <person name="Berlin A."/>
            <person name="Brown A."/>
            <person name="Chapman S.B."/>
            <person name="Chen Z."/>
            <person name="Dunbar C."/>
            <person name="Freedman E."/>
            <person name="Gearin G."/>
            <person name="Gellesch M."/>
            <person name="Goldberg J."/>
            <person name="Griggs A."/>
            <person name="Gujja S."/>
            <person name="Heiman D."/>
            <person name="Howarth C."/>
            <person name="Larson L."/>
            <person name="Lui A."/>
            <person name="MacDonald P.J.P."/>
            <person name="Mehta T."/>
            <person name="Montmayeur A."/>
            <person name="Murphy C."/>
            <person name="Neiman D."/>
            <person name="Pearson M."/>
            <person name="Priest M."/>
            <person name="Roberts A."/>
            <person name="Saif S."/>
            <person name="Shea T."/>
            <person name="Shenoy N."/>
            <person name="Sisk P."/>
            <person name="Stolte C."/>
            <person name="Sykes S."/>
            <person name="Yandava C."/>
            <person name="Wortman J."/>
            <person name="Nusbaum C."/>
            <person name="Birren B."/>
        </authorList>
    </citation>
    <scope>NUCLEOTIDE SEQUENCE</scope>
    <source>
        <strain evidence="3">70-15</strain>
    </source>
</reference>
<evidence type="ECO:0000313" key="2">
    <source>
        <dbReference type="EMBL" id="EHA46941.1"/>
    </source>
</evidence>
<reference evidence="3 4" key="1">
    <citation type="journal article" date="2005" name="Nature">
        <title>The genome sequence of the rice blast fungus Magnaporthe grisea.</title>
        <authorList>
            <person name="Dean R.A."/>
            <person name="Talbot N.J."/>
            <person name="Ebbole D.J."/>
            <person name="Farman M.L."/>
            <person name="Mitchell T.K."/>
            <person name="Orbach M.J."/>
            <person name="Thon M."/>
            <person name="Kulkarni R."/>
            <person name="Xu J.R."/>
            <person name="Pan H."/>
            <person name="Read N.D."/>
            <person name="Lee Y.H."/>
            <person name="Carbone I."/>
            <person name="Brown D."/>
            <person name="Oh Y.Y."/>
            <person name="Donofrio N."/>
            <person name="Jeong J.S."/>
            <person name="Soanes D.M."/>
            <person name="Djonovic S."/>
            <person name="Kolomiets E."/>
            <person name="Rehmeyer C."/>
            <person name="Li W."/>
            <person name="Harding M."/>
            <person name="Kim S."/>
            <person name="Lebrun M.H."/>
            <person name="Bohnert H."/>
            <person name="Coughlan S."/>
            <person name="Butler J."/>
            <person name="Calvo S."/>
            <person name="Ma L.J."/>
            <person name="Nicol R."/>
            <person name="Purcell S."/>
            <person name="Nusbaum C."/>
            <person name="Galagan J.E."/>
            <person name="Birren B.W."/>
        </authorList>
    </citation>
    <scope>NUCLEOTIDE SEQUENCE [LARGE SCALE GENOMIC DNA]</scope>
    <source>
        <strain evidence="3">70-15</strain>
        <strain evidence="4">70-15 / ATCC MYA-4617 / FGSC 8958</strain>
    </source>
</reference>
<dbReference type="VEuPathDB" id="FungiDB:MGG_16545"/>
<dbReference type="EMBL" id="CM001236">
    <property type="protein sequence ID" value="EHA46941.1"/>
    <property type="molecule type" value="Genomic_DNA"/>
</dbReference>
<feature type="chain" id="PRO_5007660748" evidence="1">
    <location>
        <begin position="18"/>
        <end position="62"/>
    </location>
</feature>
<accession>G4MLH0</accession>
<dbReference type="VEuPathDB" id="FungiDB:MGG_17587"/>
<dbReference type="RefSeq" id="XP_003711103.1">
    <property type="nucleotide sequence ID" value="XM_003711055.1"/>
</dbReference>
<sequence length="62" mass="6569">MRSFYFALLLAPTAVLSVEININPGTGELCCDQGTPDSSESCKGLGLNSYCNVYNAFIGCAK</sequence>
<proteinExistence type="predicted"/>
<dbReference type="KEGG" id="mgr:MGG_17587"/>
<dbReference type="AlphaFoldDB" id="G4MLH0"/>
<dbReference type="GeneID" id="12986907"/>
<name>G4MLH0_PYRO7</name>
<dbReference type="HOGENOM" id="CLU_2904644_0_0_1"/>
<dbReference type="Proteomes" id="UP000009058">
    <property type="component" value="Chromosome 1"/>
</dbReference>
<dbReference type="EMBL" id="CM001231">
    <property type="protein sequence ID" value="EHA58491.1"/>
    <property type="molecule type" value="Genomic_DNA"/>
</dbReference>
<dbReference type="RefSeq" id="XP_003719308.1">
    <property type="nucleotide sequence ID" value="XM_003719260.1"/>
</dbReference>
<evidence type="ECO:0000313" key="4">
    <source>
        <dbReference type="Proteomes" id="UP000009058"/>
    </source>
</evidence>
<dbReference type="KEGG" id="mgr:MGG_16545"/>
<dbReference type="Proteomes" id="UP000009058">
    <property type="component" value="Chromosome 6"/>
</dbReference>
<evidence type="ECO:0000313" key="3">
    <source>
        <dbReference type="EMBL" id="EHA58491.1"/>
    </source>
</evidence>
<keyword evidence="4" id="KW-1185">Reference proteome</keyword>
<feature type="signal peptide" evidence="1">
    <location>
        <begin position="1"/>
        <end position="17"/>
    </location>
</feature>
<evidence type="ECO:0000256" key="1">
    <source>
        <dbReference type="SAM" id="SignalP"/>
    </source>
</evidence>
<dbReference type="Pfam" id="PF19951">
    <property type="entry name" value="DUF6413"/>
    <property type="match status" value="1"/>
</dbReference>
<keyword evidence="1" id="KW-0732">Signal</keyword>
<dbReference type="GeneID" id="12985757"/>